<dbReference type="PRINTS" id="PR00417">
    <property type="entry name" value="PRTPISMRASEI"/>
</dbReference>
<dbReference type="InterPro" id="IPR013825">
    <property type="entry name" value="Topo_IA_cen_sub2"/>
</dbReference>
<evidence type="ECO:0000256" key="2">
    <source>
        <dbReference type="ARBA" id="ARBA00009446"/>
    </source>
</evidence>
<evidence type="ECO:0000256" key="3">
    <source>
        <dbReference type="ARBA" id="ARBA00012891"/>
    </source>
</evidence>
<dbReference type="Pfam" id="PF01131">
    <property type="entry name" value="Topoisom_bac"/>
    <property type="match status" value="1"/>
</dbReference>
<dbReference type="AlphaFoldDB" id="A0A6J4TQQ8"/>
<evidence type="ECO:0000256" key="6">
    <source>
        <dbReference type="ARBA" id="ARBA00023125"/>
    </source>
</evidence>
<dbReference type="GO" id="GO:0006310">
    <property type="term" value="P:DNA recombination"/>
    <property type="evidence" value="ECO:0007669"/>
    <property type="project" value="TreeGrafter"/>
</dbReference>
<dbReference type="SUPFAM" id="SSF56712">
    <property type="entry name" value="Prokaryotic type I DNA topoisomerase"/>
    <property type="match status" value="1"/>
</dbReference>
<dbReference type="SMART" id="SM00437">
    <property type="entry name" value="TOP1Ac"/>
    <property type="match status" value="1"/>
</dbReference>
<evidence type="ECO:0000256" key="11">
    <source>
        <dbReference type="ARBA" id="ARBA00032877"/>
    </source>
</evidence>
<evidence type="ECO:0000256" key="7">
    <source>
        <dbReference type="ARBA" id="ARBA00023235"/>
    </source>
</evidence>
<evidence type="ECO:0000313" key="14">
    <source>
        <dbReference type="EMBL" id="CAA9528919.1"/>
    </source>
</evidence>
<dbReference type="InterPro" id="IPR013824">
    <property type="entry name" value="Topo_IA_cen_sub1"/>
</dbReference>
<dbReference type="InterPro" id="IPR023405">
    <property type="entry name" value="Topo_IA_core_domain"/>
</dbReference>
<dbReference type="SMART" id="SM00493">
    <property type="entry name" value="TOPRIM"/>
    <property type="match status" value="1"/>
</dbReference>
<evidence type="ECO:0000256" key="4">
    <source>
        <dbReference type="ARBA" id="ARBA00022723"/>
    </source>
</evidence>
<dbReference type="InterPro" id="IPR005738">
    <property type="entry name" value="TopoIII"/>
</dbReference>
<dbReference type="GO" id="GO:0006281">
    <property type="term" value="P:DNA repair"/>
    <property type="evidence" value="ECO:0007669"/>
    <property type="project" value="TreeGrafter"/>
</dbReference>
<dbReference type="Gene3D" id="2.70.20.10">
    <property type="entry name" value="Topoisomerase I, domain 3"/>
    <property type="match status" value="1"/>
</dbReference>
<dbReference type="InterPro" id="IPR003601">
    <property type="entry name" value="Topo_IA_2"/>
</dbReference>
<keyword evidence="6" id="KW-0238">DNA-binding</keyword>
<dbReference type="InterPro" id="IPR034144">
    <property type="entry name" value="TOPRIM_TopoIII"/>
</dbReference>
<evidence type="ECO:0000256" key="1">
    <source>
        <dbReference type="ARBA" id="ARBA00000213"/>
    </source>
</evidence>
<dbReference type="Gene3D" id="1.10.460.10">
    <property type="entry name" value="Topoisomerase I, domain 2"/>
    <property type="match status" value="1"/>
</dbReference>
<keyword evidence="5" id="KW-0799">Topoisomerase</keyword>
<name>A0A6J4TQQ8_9ACTN</name>
<dbReference type="NCBIfam" id="TIGR01056">
    <property type="entry name" value="topB"/>
    <property type="match status" value="1"/>
</dbReference>
<evidence type="ECO:0000256" key="10">
    <source>
        <dbReference type="ARBA" id="ARBA00032235"/>
    </source>
</evidence>
<organism evidence="14">
    <name type="scientific">uncultured Thermoleophilia bacterium</name>
    <dbReference type="NCBI Taxonomy" id="1497501"/>
    <lineage>
        <taxon>Bacteria</taxon>
        <taxon>Bacillati</taxon>
        <taxon>Actinomycetota</taxon>
        <taxon>Thermoleophilia</taxon>
        <taxon>environmental samples</taxon>
    </lineage>
</organism>
<evidence type="ECO:0000256" key="8">
    <source>
        <dbReference type="ARBA" id="ARBA00030003"/>
    </source>
</evidence>
<dbReference type="NCBIfam" id="NF005829">
    <property type="entry name" value="PRK07726.1"/>
    <property type="match status" value="1"/>
</dbReference>
<sequence length="844" mass="92726">MPKTLIITEKPSVARDVTAALPEAFRKKGDFYESEHWVVGSAVGHLVEQVDPDEYDTRYKKWRFEDLPILPEEFRYEARDDRSQKQLASLHAAIRRPDVEALVNACDAGREGELIFKLITQTSGTTKPVRRAWFSSMTQRAIREAVERLRDDGELRPLEDAARSRSEADWLVGMNATRAATTKAGSLRSIVSLGRVQTPTLALIARRDMEIAAFVPEDYWQVRAAFATAAEERYTGVWQRGSQNRIPNAQEAERIAAVAGGVEATVVSVERKPLEEQAPMLYDLTTLQREANSRFGFTAKRTLAAAQGCYDRHKVLTYPRTNSRFLSSDLIPTLRSVAGYVGGAAPEYAKPAAYVQGLDSLPLGRVVDDAKVGDHHAIVPTDERPDLSALSADERRIYDMVARRFLAVFHPPARFEQTVVWTEAGGERFRSRGKVLIDAGWRAAYGEVAESDKERKADDDEGAEQDLPRLEDGQRVRCTAAEVQAKQTKPPARFSESSLLRAMETAGKLVDDDLAAEAMKESGLGTPATRAATIERLIDAGYIEREGRQLKATDKGLAVIRMLGDHDLTQPALTGSWEQRLARIEAGEESREAFMRDIARFTETTVAWFADKDRSAMRVERRVIGPCPNCDGEILERPKSYSCSSWRSKKEPGCGYTIWKQVGARTITPEEAEQLVRDKVDPATLAAERTVVGPCPTPGCGGEIVERAKSYGCTSWKSRTETGCGYVIWKRAGGKDVTFEDAQAMVAEGRTNAGPATSAEPVGPCPTPGCGGQIVERGKSYGCTSWKSKKQTGCGFVIWKRQRGLGRDIERDEAARLVAAGLSAPPKDAEPAVVAVAPAGDAAA</sequence>
<evidence type="ECO:0000256" key="5">
    <source>
        <dbReference type="ARBA" id="ARBA00023029"/>
    </source>
</evidence>
<gene>
    <name evidence="14" type="ORF">AVDCRST_MAG79-738</name>
</gene>
<dbReference type="Gene3D" id="3.40.50.140">
    <property type="match status" value="1"/>
</dbReference>
<dbReference type="Gene3D" id="1.10.290.10">
    <property type="entry name" value="Topoisomerase I, domain 4"/>
    <property type="match status" value="1"/>
</dbReference>
<reference evidence="14" key="1">
    <citation type="submission" date="2020-02" db="EMBL/GenBank/DDBJ databases">
        <authorList>
            <person name="Meier V. D."/>
        </authorList>
    </citation>
    <scope>NUCLEOTIDE SEQUENCE</scope>
    <source>
        <strain evidence="14">AVDCRST_MAG79</strain>
    </source>
</reference>
<dbReference type="PROSITE" id="PS52039">
    <property type="entry name" value="TOPO_IA_2"/>
    <property type="match status" value="1"/>
</dbReference>
<dbReference type="PANTHER" id="PTHR11390:SF21">
    <property type="entry name" value="DNA TOPOISOMERASE 3-ALPHA"/>
    <property type="match status" value="1"/>
</dbReference>
<dbReference type="InterPro" id="IPR013826">
    <property type="entry name" value="Topo_IA_cen_sub3"/>
</dbReference>
<dbReference type="PANTHER" id="PTHR11390">
    <property type="entry name" value="PROKARYOTIC DNA TOPOISOMERASE"/>
    <property type="match status" value="1"/>
</dbReference>
<keyword evidence="7 14" id="KW-0413">Isomerase</keyword>
<keyword evidence="4" id="KW-0479">Metal-binding</keyword>
<comment type="similarity">
    <text evidence="2">Belongs to the type IA topoisomerase family.</text>
</comment>
<proteinExistence type="inferred from homology"/>
<dbReference type="GO" id="GO:0046872">
    <property type="term" value="F:metal ion binding"/>
    <property type="evidence" value="ECO:0007669"/>
    <property type="project" value="UniProtKB-KW"/>
</dbReference>
<dbReference type="EMBL" id="CADCWC010000144">
    <property type="protein sequence ID" value="CAA9528919.1"/>
    <property type="molecule type" value="Genomic_DNA"/>
</dbReference>
<evidence type="ECO:0000259" key="13">
    <source>
        <dbReference type="PROSITE" id="PS52039"/>
    </source>
</evidence>
<feature type="region of interest" description="Disordered" evidence="12">
    <location>
        <begin position="448"/>
        <end position="472"/>
    </location>
</feature>
<accession>A0A6J4TQQ8</accession>
<comment type="catalytic activity">
    <reaction evidence="1">
        <text>ATP-independent breakage of single-stranded DNA, followed by passage and rejoining.</text>
        <dbReference type="EC" id="5.6.2.1"/>
    </reaction>
</comment>
<dbReference type="GO" id="GO:0006265">
    <property type="term" value="P:DNA topological change"/>
    <property type="evidence" value="ECO:0007669"/>
    <property type="project" value="InterPro"/>
</dbReference>
<dbReference type="InterPro" id="IPR013497">
    <property type="entry name" value="Topo_IA_cen"/>
</dbReference>
<evidence type="ECO:0000256" key="9">
    <source>
        <dbReference type="ARBA" id="ARBA00031985"/>
    </source>
</evidence>
<dbReference type="CDD" id="cd00186">
    <property type="entry name" value="TOP1Ac"/>
    <property type="match status" value="1"/>
</dbReference>
<dbReference type="InterPro" id="IPR003602">
    <property type="entry name" value="Topo_IA_DNA-bd_dom"/>
</dbReference>
<dbReference type="GO" id="GO:0043597">
    <property type="term" value="C:cytoplasmic replication fork"/>
    <property type="evidence" value="ECO:0007669"/>
    <property type="project" value="TreeGrafter"/>
</dbReference>
<protein>
    <recommendedName>
        <fullName evidence="3">DNA topoisomerase</fullName>
        <ecNumber evidence="3">5.6.2.1</ecNumber>
    </recommendedName>
    <alternativeName>
        <fullName evidence="11">Omega-protein</fullName>
    </alternativeName>
    <alternativeName>
        <fullName evidence="10">Relaxing enzyme</fullName>
    </alternativeName>
    <alternativeName>
        <fullName evidence="8">Swivelase</fullName>
    </alternativeName>
    <alternativeName>
        <fullName evidence="9">Untwisting enzyme</fullName>
    </alternativeName>
</protein>
<dbReference type="InterPro" id="IPR000380">
    <property type="entry name" value="Topo_IA"/>
</dbReference>
<dbReference type="EC" id="5.6.2.1" evidence="3"/>
<dbReference type="GO" id="GO:0003677">
    <property type="term" value="F:DNA binding"/>
    <property type="evidence" value="ECO:0007669"/>
    <property type="project" value="UniProtKB-KW"/>
</dbReference>
<dbReference type="SMART" id="SM00436">
    <property type="entry name" value="TOP1Bc"/>
    <property type="match status" value="1"/>
</dbReference>
<dbReference type="GO" id="GO:0003917">
    <property type="term" value="F:DNA topoisomerase type I (single strand cut, ATP-independent) activity"/>
    <property type="evidence" value="ECO:0007669"/>
    <property type="project" value="UniProtKB-EC"/>
</dbReference>
<dbReference type="CDD" id="cd03362">
    <property type="entry name" value="TOPRIM_TopoIA_TopoIII"/>
    <property type="match status" value="1"/>
</dbReference>
<feature type="domain" description="Topo IA-type catalytic" evidence="13">
    <location>
        <begin position="155"/>
        <end position="606"/>
    </location>
</feature>
<dbReference type="InterPro" id="IPR006171">
    <property type="entry name" value="TOPRIM_dom"/>
</dbReference>
<evidence type="ECO:0000256" key="12">
    <source>
        <dbReference type="SAM" id="MobiDB-lite"/>
    </source>
</evidence>